<dbReference type="Proteomes" id="UP000034366">
    <property type="component" value="Unassembled WGS sequence"/>
</dbReference>
<protein>
    <submittedName>
        <fullName evidence="1">Uncharacterized protein</fullName>
    </submittedName>
</protein>
<reference evidence="1 2" key="1">
    <citation type="journal article" date="2015" name="Nature">
        <title>rRNA introns, odd ribosomes, and small enigmatic genomes across a large radiation of phyla.</title>
        <authorList>
            <person name="Brown C.T."/>
            <person name="Hug L.A."/>
            <person name="Thomas B.C."/>
            <person name="Sharon I."/>
            <person name="Castelle C.J."/>
            <person name="Singh A."/>
            <person name="Wilkins M.J."/>
            <person name="Williams K.H."/>
            <person name="Banfield J.F."/>
        </authorList>
    </citation>
    <scope>NUCLEOTIDE SEQUENCE [LARGE SCALE GENOMIC DNA]</scope>
</reference>
<gene>
    <name evidence="1" type="ORF">US67_C0057G0003</name>
</gene>
<accession>A0A0G0HY69</accession>
<sequence length="321" mass="35897">MNSDKWKIITKDVNPTDPHLKTLYDEAWASAPTEYTSNLSTPTNPSLMLPRSSFQGKCRLCGRMAKLTKEHIPPKSSGNKSRHEKYDLDGWLRRGFAHDKIKLEVEQGGIFGYTLCRDCNSLTGKLYGGEYKKWVEIAKHIITGFNSGTISQLDHSIGPFGWEVTFGDKQVGAVKPGALVRQVLSCMCSLSGTWDLAERHSEVRRIVLEQSVEDLPPKLDLGMSLYLGPKIRTMGPQLKVDLKTGTWVWCQEIAFPPFAFLLILDSNKEHAGTGLMIGEFTRLSADKEQYFSGISEVGFGWSPYPGDYRSRATIEAGRVTQ</sequence>
<organism evidence="1 2">
    <name type="scientific">Candidatus Woesebacteria bacterium GW2011_GWD1_38_10</name>
    <dbReference type="NCBI Taxonomy" id="1618592"/>
    <lineage>
        <taxon>Bacteria</taxon>
        <taxon>Candidatus Woeseibacteriota</taxon>
    </lineage>
</organism>
<dbReference type="EMBL" id="LBTW01000057">
    <property type="protein sequence ID" value="KKQ47187.1"/>
    <property type="molecule type" value="Genomic_DNA"/>
</dbReference>
<comment type="caution">
    <text evidence="1">The sequence shown here is derived from an EMBL/GenBank/DDBJ whole genome shotgun (WGS) entry which is preliminary data.</text>
</comment>
<name>A0A0G0HY69_9BACT</name>
<proteinExistence type="predicted"/>
<evidence type="ECO:0000313" key="2">
    <source>
        <dbReference type="Proteomes" id="UP000034366"/>
    </source>
</evidence>
<evidence type="ECO:0000313" key="1">
    <source>
        <dbReference type="EMBL" id="KKQ47187.1"/>
    </source>
</evidence>
<dbReference type="AlphaFoldDB" id="A0A0G0HY69"/>